<evidence type="ECO:0000259" key="7">
    <source>
        <dbReference type="Pfam" id="PF10412"/>
    </source>
</evidence>
<feature type="transmembrane region" description="Helical" evidence="6">
    <location>
        <begin position="20"/>
        <end position="40"/>
    </location>
</feature>
<dbReference type="InterPro" id="IPR027417">
    <property type="entry name" value="P-loop_NTPase"/>
</dbReference>
<dbReference type="Gene3D" id="3.40.50.300">
    <property type="entry name" value="P-loop containing nucleotide triphosphate hydrolases"/>
    <property type="match status" value="2"/>
</dbReference>
<evidence type="ECO:0000256" key="2">
    <source>
        <dbReference type="ARBA" id="ARBA00022475"/>
    </source>
</evidence>
<evidence type="ECO:0000313" key="9">
    <source>
        <dbReference type="Proteomes" id="UP000078551"/>
    </source>
</evidence>
<keyword evidence="8" id="KW-0238">DNA-binding</keyword>
<evidence type="ECO:0000256" key="5">
    <source>
        <dbReference type="ARBA" id="ARBA00023136"/>
    </source>
</evidence>
<dbReference type="InterPro" id="IPR051539">
    <property type="entry name" value="T4SS-coupling_protein"/>
</dbReference>
<dbReference type="Pfam" id="PF10412">
    <property type="entry name" value="TrwB_AAD_bind"/>
    <property type="match status" value="1"/>
</dbReference>
<gene>
    <name evidence="8" type="ORF">AMC81_PA00045</name>
</gene>
<dbReference type="PANTHER" id="PTHR37937">
    <property type="entry name" value="CONJUGATIVE TRANSFER: DNA TRANSPORT"/>
    <property type="match status" value="1"/>
</dbReference>
<keyword evidence="8" id="KW-0614">Plasmid</keyword>
<evidence type="ECO:0000256" key="1">
    <source>
        <dbReference type="ARBA" id="ARBA00004651"/>
    </source>
</evidence>
<geneLocation type="plasmid" evidence="8 9">
    <name>pRphaN771a</name>
</geneLocation>
<dbReference type="EMBL" id="CP013569">
    <property type="protein sequence ID" value="ANL87068.1"/>
    <property type="molecule type" value="Genomic_DNA"/>
</dbReference>
<feature type="transmembrane region" description="Helical" evidence="6">
    <location>
        <begin position="173"/>
        <end position="192"/>
    </location>
</feature>
<keyword evidence="3 6" id="KW-0812">Transmembrane</keyword>
<feature type="domain" description="Type IV secretion system coupling protein TraD DNA-binding" evidence="7">
    <location>
        <begin position="553"/>
        <end position="684"/>
    </location>
</feature>
<keyword evidence="4 6" id="KW-1133">Transmembrane helix</keyword>
<organism evidence="8 9">
    <name type="scientific">Rhizobium phaseoli</name>
    <dbReference type="NCBI Taxonomy" id="396"/>
    <lineage>
        <taxon>Bacteria</taxon>
        <taxon>Pseudomonadati</taxon>
        <taxon>Pseudomonadota</taxon>
        <taxon>Alphaproteobacteria</taxon>
        <taxon>Hyphomicrobiales</taxon>
        <taxon>Rhizobiaceae</taxon>
        <taxon>Rhizobium/Agrobacterium group</taxon>
        <taxon>Rhizobium</taxon>
    </lineage>
</organism>
<feature type="transmembrane region" description="Helical" evidence="6">
    <location>
        <begin position="199"/>
        <end position="221"/>
    </location>
</feature>
<dbReference type="Proteomes" id="UP000078551">
    <property type="component" value="Plasmid pRphaN771a"/>
</dbReference>
<dbReference type="RefSeq" id="WP_064832689.1">
    <property type="nucleotide sequence ID" value="NZ_CP013569.1"/>
</dbReference>
<evidence type="ECO:0000256" key="3">
    <source>
        <dbReference type="ARBA" id="ARBA00022692"/>
    </source>
</evidence>
<dbReference type="SUPFAM" id="SSF52540">
    <property type="entry name" value="P-loop containing nucleoside triphosphate hydrolases"/>
    <property type="match status" value="1"/>
</dbReference>
<comment type="subcellular location">
    <subcellularLocation>
        <location evidence="1">Cell membrane</location>
        <topology evidence="1">Multi-pass membrane protein</topology>
    </subcellularLocation>
</comment>
<keyword evidence="9" id="KW-1185">Reference proteome</keyword>
<proteinExistence type="predicted"/>
<dbReference type="PANTHER" id="PTHR37937:SF1">
    <property type="entry name" value="CONJUGATIVE TRANSFER: DNA TRANSPORT"/>
    <property type="match status" value="1"/>
</dbReference>
<evidence type="ECO:0000256" key="6">
    <source>
        <dbReference type="SAM" id="Phobius"/>
    </source>
</evidence>
<dbReference type="InterPro" id="IPR019476">
    <property type="entry name" value="T4SS_TraD_DNA-bd"/>
</dbReference>
<feature type="transmembrane region" description="Helical" evidence="6">
    <location>
        <begin position="135"/>
        <end position="153"/>
    </location>
</feature>
<name>A0ABN4QNB2_9HYPH</name>
<accession>A0ABN4QNB2</accession>
<dbReference type="CDD" id="cd01127">
    <property type="entry name" value="TrwB_TraG_TraD_VirD4"/>
    <property type="match status" value="1"/>
</dbReference>
<keyword evidence="2" id="KW-1003">Cell membrane</keyword>
<sequence>MDFRPILNAVFFFALYPFKLVFGTIKGILNTILVFVARLLRLDKLVSKMSSWLIRRSDRFFAFHRNPLLRGDLLAYAEQEYPRDLYPTAWEDIPDDVRHELVWDGRLLNGRRVAELAKAKITDEVVGNALVRSGVHALALTFLITSIPLYIAAMDSGRGLAGIFGGHTPFPSWAWVNGAILPVAAWGLLTVIERIGNVLQIAVVSGLGLLAFPLFWLFAFAHAMNGAWDSASYSLRVATRDSEVFWKSNILGRRNQYLAYCREVENACHRLKDQPIIPVGQATGLIRGRGDMEAPDRGTIVCYDGESIRQHTLILGGTGSGKTRLVIKPLFKRIMEANWGVSHKIGAYVTDGKGTLWQALAKVVAHRDDIAILGTHEDHFGLDLCQGMTPLEISTTFKAVAGQINGEPKDSFWPESASLLLMHSATVARAIQMSGGVREKWRTTRRCMPYSLIGIAQIASNTTLMRECFAECAALARFLMDEDDVDDETTAIMTAADQSIEWLEGSHLSLGDHTKGSIIANVSSVLGKLSGAPDITARFCSGAFEKSVDVDHALKGGILFVAIGETEHGMAGKVVNCWLKTRLYILAKRRLLTDPEGCRNTSCALVADEFQMLATVGPDTDTTFWNIARETGVFMIAATQSVAALHQAIGHHATSNLMNLLRSKVILKTEERETLEYAKALAGEVARGWEYESSFYATQAIRQLEYNDNFAPQIEVGGFHGLGPQSFTASTEQYQPYDASHIGAMWERASHQVGGGGAGGSVDIGDGGASQNAQQMAMREEDQNRQSFIGTLQMRPKIDTDELLVGSGMAFAIIQRAGGDRMDVIDLEKIAA</sequence>
<dbReference type="GO" id="GO:0003677">
    <property type="term" value="F:DNA binding"/>
    <property type="evidence" value="ECO:0007669"/>
    <property type="project" value="UniProtKB-KW"/>
</dbReference>
<protein>
    <submittedName>
        <fullName evidence="8">Type IV secretion system DNA-binding domain-containing protein</fullName>
    </submittedName>
</protein>
<reference evidence="8 9" key="1">
    <citation type="submission" date="2015-11" db="EMBL/GenBank/DDBJ databases">
        <title>The limits of bacterial species coexistence and the symbiotic plasmid transference in sympatric Rhizobium populations.</title>
        <authorList>
            <person name="Perez-Carrascal O.M."/>
            <person name="VanInsberghe D."/>
            <person name="Juarez S."/>
            <person name="Polz M.F."/>
            <person name="Vinuesa P."/>
            <person name="Gonzalez V."/>
        </authorList>
    </citation>
    <scope>NUCLEOTIDE SEQUENCE [LARGE SCALE GENOMIC DNA]</scope>
    <source>
        <strain evidence="8 9">N771</strain>
        <plasmid evidence="8 9">pRphaN771a</plasmid>
    </source>
</reference>
<evidence type="ECO:0000256" key="4">
    <source>
        <dbReference type="ARBA" id="ARBA00022989"/>
    </source>
</evidence>
<evidence type="ECO:0000313" key="8">
    <source>
        <dbReference type="EMBL" id="ANL87068.1"/>
    </source>
</evidence>
<keyword evidence="5 6" id="KW-0472">Membrane</keyword>